<dbReference type="AlphaFoldDB" id="A0ABD2PJX0"/>
<evidence type="ECO:0008006" key="3">
    <source>
        <dbReference type="Google" id="ProtNLM"/>
    </source>
</evidence>
<dbReference type="SUPFAM" id="SSF56436">
    <property type="entry name" value="C-type lectin-like"/>
    <property type="match status" value="1"/>
</dbReference>
<keyword evidence="2" id="KW-1185">Reference proteome</keyword>
<organism evidence="1 2">
    <name type="scientific">Cichlidogyrus casuarinus</name>
    <dbReference type="NCBI Taxonomy" id="1844966"/>
    <lineage>
        <taxon>Eukaryota</taxon>
        <taxon>Metazoa</taxon>
        <taxon>Spiralia</taxon>
        <taxon>Lophotrochozoa</taxon>
        <taxon>Platyhelminthes</taxon>
        <taxon>Monogenea</taxon>
        <taxon>Monopisthocotylea</taxon>
        <taxon>Dactylogyridea</taxon>
        <taxon>Ancyrocephalidae</taxon>
        <taxon>Cichlidogyrus</taxon>
    </lineage>
</organism>
<evidence type="ECO:0000313" key="1">
    <source>
        <dbReference type="EMBL" id="KAL3307333.1"/>
    </source>
</evidence>
<name>A0ABD2PJX0_9PLAT</name>
<dbReference type="Proteomes" id="UP001626550">
    <property type="component" value="Unassembled WGS sequence"/>
</dbReference>
<comment type="caution">
    <text evidence="1">The sequence shown here is derived from an EMBL/GenBank/DDBJ whole genome shotgun (WGS) entry which is preliminary data.</text>
</comment>
<gene>
    <name evidence="1" type="ORF">Ciccas_014157</name>
</gene>
<reference evidence="1 2" key="1">
    <citation type="submission" date="2024-11" db="EMBL/GenBank/DDBJ databases">
        <title>Adaptive evolution of stress response genes in parasites aligns with host niche diversity.</title>
        <authorList>
            <person name="Hahn C."/>
            <person name="Resl P."/>
        </authorList>
    </citation>
    <scope>NUCLEOTIDE SEQUENCE [LARGE SCALE GENOMIC DNA]</scope>
    <source>
        <strain evidence="1">EGGRZ-B1_66</strain>
        <tissue evidence="1">Body</tissue>
    </source>
</reference>
<sequence>MDEGQLNNMGRSEWTLELSIKVVAALTDLRMKTILAILVTVSVACPNDFSPVNDGGTQLCYKLIKSDRIGSLSAAMLSCQKHGMNTRLANLKEFLKIMTVVNGTWTSNADFILFAIKGFIPIESIQDRSKPWFFYGEGMKSIQSDLWKHDNPDNSRGESCLIMTFDASQKRAFAHDGNCVVNNVDSALCVKDANYGHSNYIADKFNEFVKMDYPYGLDDSLKSQSKEVYQMNDFDSQLQEQFNNIPMTMCLYKYVCVRNNH</sequence>
<accession>A0ABD2PJX0</accession>
<dbReference type="EMBL" id="JBJKFK010007621">
    <property type="protein sequence ID" value="KAL3307333.1"/>
    <property type="molecule type" value="Genomic_DNA"/>
</dbReference>
<proteinExistence type="predicted"/>
<evidence type="ECO:0000313" key="2">
    <source>
        <dbReference type="Proteomes" id="UP001626550"/>
    </source>
</evidence>
<dbReference type="InterPro" id="IPR016187">
    <property type="entry name" value="CTDL_fold"/>
</dbReference>
<protein>
    <recommendedName>
        <fullName evidence="3">C-type lectin domain-containing protein</fullName>
    </recommendedName>
</protein>